<reference evidence="1 2" key="1">
    <citation type="journal article" date="2018" name="Mol. Biol. Evol.">
        <title>Broad Genomic Sampling Reveals a Smut Pathogenic Ancestry of the Fungal Clade Ustilaginomycotina.</title>
        <authorList>
            <person name="Kijpornyongpan T."/>
            <person name="Mondo S.J."/>
            <person name="Barry K."/>
            <person name="Sandor L."/>
            <person name="Lee J."/>
            <person name="Lipzen A."/>
            <person name="Pangilinan J."/>
            <person name="LaButti K."/>
            <person name="Hainaut M."/>
            <person name="Henrissat B."/>
            <person name="Grigoriev I.V."/>
            <person name="Spatafora J.W."/>
            <person name="Aime M.C."/>
        </authorList>
    </citation>
    <scope>NUCLEOTIDE SEQUENCE [LARGE SCALE GENOMIC DNA]</scope>
    <source>
        <strain evidence="1 2">SA 807</strain>
    </source>
</reference>
<keyword evidence="2" id="KW-1185">Reference proteome</keyword>
<keyword evidence="1" id="KW-0808">Transferase</keyword>
<evidence type="ECO:0000313" key="2">
    <source>
        <dbReference type="Proteomes" id="UP000245626"/>
    </source>
</evidence>
<organism evidence="1 2">
    <name type="scientific">Violaceomyces palustris</name>
    <dbReference type="NCBI Taxonomy" id="1673888"/>
    <lineage>
        <taxon>Eukaryota</taxon>
        <taxon>Fungi</taxon>
        <taxon>Dikarya</taxon>
        <taxon>Basidiomycota</taxon>
        <taxon>Ustilaginomycotina</taxon>
        <taxon>Ustilaginomycetes</taxon>
        <taxon>Violaceomycetales</taxon>
        <taxon>Violaceomycetaceae</taxon>
        <taxon>Violaceomyces</taxon>
    </lineage>
</organism>
<dbReference type="Proteomes" id="UP000245626">
    <property type="component" value="Unassembled WGS sequence"/>
</dbReference>
<gene>
    <name evidence="1" type="ORF">IE53DRAFT_385593</name>
</gene>
<accession>A0ACD0P1I2</accession>
<keyword evidence="1" id="KW-0032">Aminotransferase</keyword>
<protein>
    <submittedName>
        <fullName evidence="1">Aminotransferase, class III</fullName>
    </submittedName>
</protein>
<sequence>MGSRVLHRVLGLDNFEAVKAKGSYIFASTGEKLLDACGGAAVVSIGHCDQRVIDALLDQMTTVNYCHSGMWKNQPSEQLAKILCESAGMDLCLFANGGTEAVESALKLARQHFVESSQPERVHFIGRHQSYHGNSIGCLAAGGHTARRGPFIPLLPHTSFHKVSPCNAYRYKHDQESDQAYVSRLKQELEDKFNELGGETVAAFIAEPVVGATTGCVPAVPGYFKAMREVCDKFGALMIFDEVMCGMGRTGRMHAWEWEDIHPDIQVIAKGLSGGYAPCSAVLASARVIEPLKRGTSSFNNGFTYQNWAVGARAALEVVRIIEKDNLLENCLEMGRLLEARLKERIGDHRMVGNLRGRGLFWGVEFVSDRGTKEPFDPSLDVGNRVFEEVCKRKVVVYPGKGTADGVRGDHILIAPPYIITVEEIDLITGALKDGIDAVAKDLGL</sequence>
<evidence type="ECO:0000313" key="1">
    <source>
        <dbReference type="EMBL" id="PWN52013.1"/>
    </source>
</evidence>
<proteinExistence type="predicted"/>
<dbReference type="EMBL" id="KZ819802">
    <property type="protein sequence ID" value="PWN52013.1"/>
    <property type="molecule type" value="Genomic_DNA"/>
</dbReference>
<name>A0ACD0P1I2_9BASI</name>